<dbReference type="Proteomes" id="UP000306102">
    <property type="component" value="Unassembled WGS sequence"/>
</dbReference>
<evidence type="ECO:0000313" key="4">
    <source>
        <dbReference type="EMBL" id="THG12147.1"/>
    </source>
</evidence>
<dbReference type="InterPro" id="IPR055482">
    <property type="entry name" value="DUF7054"/>
</dbReference>
<keyword evidence="2" id="KW-0472">Membrane</keyword>
<evidence type="ECO:0000256" key="1">
    <source>
        <dbReference type="SAM" id="MobiDB-lite"/>
    </source>
</evidence>
<accession>A0A4V6RYH5</accession>
<dbReference type="InterPro" id="IPR040358">
    <property type="entry name" value="At4g22758-like"/>
</dbReference>
<evidence type="ECO:0000313" key="5">
    <source>
        <dbReference type="Proteomes" id="UP000306102"/>
    </source>
</evidence>
<dbReference type="AlphaFoldDB" id="A0A4V6RYH5"/>
<feature type="region of interest" description="Disordered" evidence="1">
    <location>
        <begin position="1"/>
        <end position="38"/>
    </location>
</feature>
<protein>
    <recommendedName>
        <fullName evidence="3">K-box domain-containing protein</fullName>
    </recommendedName>
</protein>
<comment type="caution">
    <text evidence="4">The sequence shown here is derived from an EMBL/GenBank/DDBJ whole genome shotgun (WGS) entry which is preliminary data.</text>
</comment>
<organism evidence="4 5">
    <name type="scientific">Camellia sinensis var. sinensis</name>
    <name type="common">China tea</name>
    <dbReference type="NCBI Taxonomy" id="542762"/>
    <lineage>
        <taxon>Eukaryota</taxon>
        <taxon>Viridiplantae</taxon>
        <taxon>Streptophyta</taxon>
        <taxon>Embryophyta</taxon>
        <taxon>Tracheophyta</taxon>
        <taxon>Spermatophyta</taxon>
        <taxon>Magnoliopsida</taxon>
        <taxon>eudicotyledons</taxon>
        <taxon>Gunneridae</taxon>
        <taxon>Pentapetalae</taxon>
        <taxon>asterids</taxon>
        <taxon>Ericales</taxon>
        <taxon>Theaceae</taxon>
        <taxon>Camellia</taxon>
    </lineage>
</organism>
<dbReference type="PANTHER" id="PTHR33270">
    <property type="entry name" value="BNAC05G50380D PROTEIN"/>
    <property type="match status" value="1"/>
</dbReference>
<dbReference type="PANTHER" id="PTHR33270:SF5">
    <property type="entry name" value="GB|AAC00605.1"/>
    <property type="match status" value="1"/>
</dbReference>
<reference evidence="4 5" key="1">
    <citation type="journal article" date="2018" name="Proc. Natl. Acad. Sci. U.S.A.">
        <title>Draft genome sequence of Camellia sinensis var. sinensis provides insights into the evolution of the tea genome and tea quality.</title>
        <authorList>
            <person name="Wei C."/>
            <person name="Yang H."/>
            <person name="Wang S."/>
            <person name="Zhao J."/>
            <person name="Liu C."/>
            <person name="Gao L."/>
            <person name="Xia E."/>
            <person name="Lu Y."/>
            <person name="Tai Y."/>
            <person name="She G."/>
            <person name="Sun J."/>
            <person name="Cao H."/>
            <person name="Tong W."/>
            <person name="Gao Q."/>
            <person name="Li Y."/>
            <person name="Deng W."/>
            <person name="Jiang X."/>
            <person name="Wang W."/>
            <person name="Chen Q."/>
            <person name="Zhang S."/>
            <person name="Li H."/>
            <person name="Wu J."/>
            <person name="Wang P."/>
            <person name="Li P."/>
            <person name="Shi C."/>
            <person name="Zheng F."/>
            <person name="Jian J."/>
            <person name="Huang B."/>
            <person name="Shan D."/>
            <person name="Shi M."/>
            <person name="Fang C."/>
            <person name="Yue Y."/>
            <person name="Li F."/>
            <person name="Li D."/>
            <person name="Wei S."/>
            <person name="Han B."/>
            <person name="Jiang C."/>
            <person name="Yin Y."/>
            <person name="Xia T."/>
            <person name="Zhang Z."/>
            <person name="Bennetzen J.L."/>
            <person name="Zhao S."/>
            <person name="Wan X."/>
        </authorList>
    </citation>
    <scope>NUCLEOTIDE SEQUENCE [LARGE SCALE GENOMIC DNA]</scope>
    <source>
        <strain evidence="5">cv. Shuchazao</strain>
        <tissue evidence="4">Leaf</tissue>
    </source>
</reference>
<feature type="domain" description="K-box" evidence="3">
    <location>
        <begin position="338"/>
        <end position="428"/>
    </location>
</feature>
<keyword evidence="2" id="KW-1133">Transmembrane helix</keyword>
<feature type="transmembrane region" description="Helical" evidence="2">
    <location>
        <begin position="151"/>
        <end position="170"/>
    </location>
</feature>
<keyword evidence="5" id="KW-1185">Reference proteome</keyword>
<gene>
    <name evidence="4" type="ORF">TEA_013913</name>
</gene>
<keyword evidence="2" id="KW-0812">Transmembrane</keyword>
<evidence type="ECO:0000256" key="2">
    <source>
        <dbReference type="SAM" id="Phobius"/>
    </source>
</evidence>
<dbReference type="GO" id="GO:0003700">
    <property type="term" value="F:DNA-binding transcription factor activity"/>
    <property type="evidence" value="ECO:0007669"/>
    <property type="project" value="InterPro"/>
</dbReference>
<evidence type="ECO:0000259" key="3">
    <source>
        <dbReference type="PROSITE" id="PS51297"/>
    </source>
</evidence>
<dbReference type="InterPro" id="IPR002487">
    <property type="entry name" value="TF_Kbox"/>
</dbReference>
<dbReference type="GO" id="GO:0005634">
    <property type="term" value="C:nucleus"/>
    <property type="evidence" value="ECO:0007669"/>
    <property type="project" value="InterPro"/>
</dbReference>
<dbReference type="Pfam" id="PF23156">
    <property type="entry name" value="DUF7054"/>
    <property type="match status" value="1"/>
</dbReference>
<sequence length="487" mass="54519">MKRSVSEKLLSQKQKKKSESEKLLSQKQKKKNEESQSGKKNRFLITVNVLGSAGPIRFVVNEEDNVATVIDTALKLYAREGRLPVLGSDITNFLLYPANAGSDALNPSEAVGSSGGRNFVLCKNQKQPQMTEGRAEMIAGKGRGSGSWKAWLNRCVLCIIMIMIVIVITYDLLLTFMPYYCPHSHHEDFQIVPISTTTAMPMLVSNRYFSRRKLLNRIQSCGSGGPSPLSSWSYSGEASSRPIEDCPHSHHEDFQIVPISTTAAMPMLVSNRYFSRRKLLNRIQSCGSGGPSLLSSWSYSGEASSRPIEASPTCFCLHNDANSPTLAPSLPSVKDDKYNSNKNLIILLFTIVSMKSVIERQLMGEELYGLSVHDLQKLENQLEMSLRGVRMQKDQVLMDEIQELSQKENFMHQENVELYKKANLIRQENMELCKKIYGTRDVTAANGSTQNPHGFSIGEDSYVPINLQLSQPEQQSHEMPARETRSQ</sequence>
<dbReference type="EMBL" id="SDRB02006762">
    <property type="protein sequence ID" value="THG12147.1"/>
    <property type="molecule type" value="Genomic_DNA"/>
</dbReference>
<name>A0A4V6RYH5_CAMSN</name>
<dbReference type="Pfam" id="PF01486">
    <property type="entry name" value="K-box"/>
    <property type="match status" value="1"/>
</dbReference>
<dbReference type="PROSITE" id="PS51297">
    <property type="entry name" value="K_BOX"/>
    <property type="match status" value="1"/>
</dbReference>
<proteinExistence type="predicted"/>